<accession>A0A7T8GKP1</accession>
<dbReference type="Proteomes" id="UP000595437">
    <property type="component" value="Chromosome 21"/>
</dbReference>
<name>A0A7T8GKP1_CALRO</name>
<feature type="non-terminal residue" evidence="1">
    <location>
        <position position="1"/>
    </location>
</feature>
<evidence type="ECO:0000313" key="2">
    <source>
        <dbReference type="Proteomes" id="UP000595437"/>
    </source>
</evidence>
<feature type="non-terminal residue" evidence="1">
    <location>
        <position position="85"/>
    </location>
</feature>
<protein>
    <submittedName>
        <fullName evidence="1">Protein unc13 -like protein Dlike</fullName>
    </submittedName>
</protein>
<dbReference type="AlphaFoldDB" id="A0A7T8GKP1"/>
<proteinExistence type="predicted"/>
<organism evidence="1 2">
    <name type="scientific">Caligus rogercresseyi</name>
    <name type="common">Sea louse</name>
    <dbReference type="NCBI Taxonomy" id="217165"/>
    <lineage>
        <taxon>Eukaryota</taxon>
        <taxon>Metazoa</taxon>
        <taxon>Ecdysozoa</taxon>
        <taxon>Arthropoda</taxon>
        <taxon>Crustacea</taxon>
        <taxon>Multicrustacea</taxon>
        <taxon>Hexanauplia</taxon>
        <taxon>Copepoda</taxon>
        <taxon>Siphonostomatoida</taxon>
        <taxon>Caligidae</taxon>
        <taxon>Caligus</taxon>
    </lineage>
</organism>
<sequence length="85" mass="9596">GSRSRSSNKGKFIVTPELCLSINNIDYVLEYIQPYVGELGMEETLDRLHVLDGEEVANSCRRTLKTLVQNATENVENKILQVLDN</sequence>
<reference evidence="2" key="1">
    <citation type="submission" date="2021-01" db="EMBL/GenBank/DDBJ databases">
        <title>Caligus Genome Assembly.</title>
        <authorList>
            <person name="Gallardo-Escarate C."/>
        </authorList>
    </citation>
    <scope>NUCLEOTIDE SEQUENCE [LARGE SCALE GENOMIC DNA]</scope>
</reference>
<keyword evidence="2" id="KW-1185">Reference proteome</keyword>
<dbReference type="OrthoDB" id="6419602at2759"/>
<gene>
    <name evidence="1" type="ORF">FKW44_025001</name>
</gene>
<evidence type="ECO:0000313" key="1">
    <source>
        <dbReference type="EMBL" id="QQP31403.1"/>
    </source>
</evidence>
<dbReference type="EMBL" id="CP045910">
    <property type="protein sequence ID" value="QQP31403.1"/>
    <property type="molecule type" value="Genomic_DNA"/>
</dbReference>